<name>A0A0X3PA00_SCHSO</name>
<feature type="non-terminal residue" evidence="1">
    <location>
        <position position="1"/>
    </location>
</feature>
<sequence length="264" mass="29311">FFFGQTGTQVLLLPYHTLGYIPCTIQRLEVMWLQLFPVLLVSIAFAEPPPSSNSFMHEVRMDATFDFITRVPVSASLNSTGSGFVECPSVSNCGPPNLNVQFFPQRSSLQIYGDPKDGIAKLTIIPMNHESPNHMIFIVGSGRQSPPPVSSSSTTVIIAKRHYVDTITLVFEEPIMDITLEGSISKFEGRIRTGNAEVFIPYESLESLMRTAGRIAEIALSFSLKDSDNVETTFSIVPVRDLEAAYDPIEYIRFVKACLSEFND</sequence>
<proteinExistence type="predicted"/>
<reference evidence="1" key="1">
    <citation type="submission" date="2016-01" db="EMBL/GenBank/DDBJ databases">
        <title>Reference transcriptome for the parasite Schistocephalus solidus: insights into the molecular evolution of parasitism.</title>
        <authorList>
            <person name="Hebert F.O."/>
            <person name="Grambauer S."/>
            <person name="Barber I."/>
            <person name="Landry C.R."/>
            <person name="Aubin-Horth N."/>
        </authorList>
    </citation>
    <scope>NUCLEOTIDE SEQUENCE</scope>
</reference>
<organism evidence="1">
    <name type="scientific">Schistocephalus solidus</name>
    <name type="common">Tapeworm</name>
    <dbReference type="NCBI Taxonomy" id="70667"/>
    <lineage>
        <taxon>Eukaryota</taxon>
        <taxon>Metazoa</taxon>
        <taxon>Spiralia</taxon>
        <taxon>Lophotrochozoa</taxon>
        <taxon>Platyhelminthes</taxon>
        <taxon>Cestoda</taxon>
        <taxon>Eucestoda</taxon>
        <taxon>Diphyllobothriidea</taxon>
        <taxon>Diphyllobothriidae</taxon>
        <taxon>Schistocephalus</taxon>
    </lineage>
</organism>
<dbReference type="EMBL" id="GEEE01014546">
    <property type="protein sequence ID" value="JAP48679.1"/>
    <property type="molecule type" value="Transcribed_RNA"/>
</dbReference>
<evidence type="ECO:0000313" key="1">
    <source>
        <dbReference type="EMBL" id="JAP48679.1"/>
    </source>
</evidence>
<protein>
    <submittedName>
        <fullName evidence="1">Uncharacterized protein</fullName>
    </submittedName>
</protein>
<gene>
    <name evidence="1" type="ORF">TR151248</name>
</gene>
<accession>A0A0X3PA00</accession>
<dbReference type="AlphaFoldDB" id="A0A0X3PA00"/>